<evidence type="ECO:0000256" key="6">
    <source>
        <dbReference type="SAM" id="Phobius"/>
    </source>
</evidence>
<feature type="region of interest" description="Disordered" evidence="5">
    <location>
        <begin position="138"/>
        <end position="161"/>
    </location>
</feature>
<organism evidence="8 9">
    <name type="scientific">Paenibacillus nuruki</name>
    <dbReference type="NCBI Taxonomy" id="1886670"/>
    <lineage>
        <taxon>Bacteria</taxon>
        <taxon>Bacillati</taxon>
        <taxon>Bacillota</taxon>
        <taxon>Bacilli</taxon>
        <taxon>Bacillales</taxon>
        <taxon>Paenibacillaceae</taxon>
        <taxon>Paenibacillus</taxon>
    </lineage>
</organism>
<comment type="subcellular location">
    <subcellularLocation>
        <location evidence="1">Membrane</location>
        <topology evidence="1">Multi-pass membrane protein</topology>
    </subcellularLocation>
</comment>
<dbReference type="STRING" id="1886670.PTI45_04389"/>
<feature type="transmembrane region" description="Helical" evidence="6">
    <location>
        <begin position="81"/>
        <end position="101"/>
    </location>
</feature>
<sequence>MAISRYELSAQEMMLLNSEMRGKEKSLGLTYVMLLGGHLGIHRFYLKRIPSGIVQLVLFLFTMIFYFLLAFMSIVESETGTMVFTIFMILFGLALFIWIVIDLFMIPKMVKELNDQTEAYILSQIEYLRQHPIPDRHAHDTTSASPHPNVIPPSISLDKNE</sequence>
<dbReference type="InterPro" id="IPR007829">
    <property type="entry name" value="TM2"/>
</dbReference>
<evidence type="ECO:0000256" key="2">
    <source>
        <dbReference type="ARBA" id="ARBA00022692"/>
    </source>
</evidence>
<dbReference type="RefSeq" id="WP_069329686.1">
    <property type="nucleotide sequence ID" value="NZ_MDER01000086.1"/>
</dbReference>
<evidence type="ECO:0000259" key="7">
    <source>
        <dbReference type="Pfam" id="PF05154"/>
    </source>
</evidence>
<accession>A0A1E3KYE1</accession>
<evidence type="ECO:0000313" key="8">
    <source>
        <dbReference type="EMBL" id="ODP26549.1"/>
    </source>
</evidence>
<proteinExistence type="predicted"/>
<protein>
    <recommendedName>
        <fullName evidence="7">TM2 domain-containing protein</fullName>
    </recommendedName>
</protein>
<keyword evidence="3 6" id="KW-1133">Transmembrane helix</keyword>
<comment type="caution">
    <text evidence="8">The sequence shown here is derived from an EMBL/GenBank/DDBJ whole genome shotgun (WGS) entry which is preliminary data.</text>
</comment>
<keyword evidence="9" id="KW-1185">Reference proteome</keyword>
<evidence type="ECO:0000256" key="3">
    <source>
        <dbReference type="ARBA" id="ARBA00022989"/>
    </source>
</evidence>
<keyword evidence="4 6" id="KW-0472">Membrane</keyword>
<reference evidence="8 9" key="1">
    <citation type="submission" date="2016-08" db="EMBL/GenBank/DDBJ databases">
        <title>Genome sequencing of Paenibacillus sp. TI45-13ar, isolated from Korean traditional nuruk.</title>
        <authorList>
            <person name="Kim S.-J."/>
        </authorList>
    </citation>
    <scope>NUCLEOTIDE SEQUENCE [LARGE SCALE GENOMIC DNA]</scope>
    <source>
        <strain evidence="8 9">TI45-13ar</strain>
    </source>
</reference>
<feature type="domain" description="TM2" evidence="7">
    <location>
        <begin position="24"/>
        <end position="68"/>
    </location>
</feature>
<gene>
    <name evidence="8" type="ORF">PTI45_04389</name>
</gene>
<feature type="transmembrane region" description="Helical" evidence="6">
    <location>
        <begin position="28"/>
        <end position="46"/>
    </location>
</feature>
<dbReference type="Proteomes" id="UP000094578">
    <property type="component" value="Unassembled WGS sequence"/>
</dbReference>
<dbReference type="GO" id="GO:0016020">
    <property type="term" value="C:membrane"/>
    <property type="evidence" value="ECO:0007669"/>
    <property type="project" value="UniProtKB-SubCell"/>
</dbReference>
<evidence type="ECO:0000256" key="4">
    <source>
        <dbReference type="ARBA" id="ARBA00023136"/>
    </source>
</evidence>
<evidence type="ECO:0000256" key="1">
    <source>
        <dbReference type="ARBA" id="ARBA00004141"/>
    </source>
</evidence>
<evidence type="ECO:0000256" key="5">
    <source>
        <dbReference type="SAM" id="MobiDB-lite"/>
    </source>
</evidence>
<evidence type="ECO:0000313" key="9">
    <source>
        <dbReference type="Proteomes" id="UP000094578"/>
    </source>
</evidence>
<dbReference type="AlphaFoldDB" id="A0A1E3KYE1"/>
<feature type="transmembrane region" description="Helical" evidence="6">
    <location>
        <begin position="53"/>
        <end position="75"/>
    </location>
</feature>
<dbReference type="Pfam" id="PF05154">
    <property type="entry name" value="TM2"/>
    <property type="match status" value="1"/>
</dbReference>
<name>A0A1E3KYE1_9BACL</name>
<keyword evidence="2 6" id="KW-0812">Transmembrane</keyword>
<dbReference type="EMBL" id="MDER01000086">
    <property type="protein sequence ID" value="ODP26549.1"/>
    <property type="molecule type" value="Genomic_DNA"/>
</dbReference>